<proteinExistence type="predicted"/>
<dbReference type="SUPFAM" id="SSF56281">
    <property type="entry name" value="Metallo-hydrolase/oxidoreductase"/>
    <property type="match status" value="1"/>
</dbReference>
<dbReference type="InterPro" id="IPR001279">
    <property type="entry name" value="Metallo-B-lactamas"/>
</dbReference>
<sequence length="363" mass="41883">MKYMLSIFIGISLLGFFLLKCHPVFGGKSSEEKIRIYSQSPNFRQNKFINQIPTPMDMDVKTLFTTLRDFIKGNPQGKPDRSIPWEKMDTSLHSKEQTRITWFGHSAVLLEMEGKRILLDPMFAKTPSPFPLFGGKRYSETLPMEIEDLPLIDIVILSHDHYDHLDYDSITKLKGKVSLFYVPLGVGNHLERWGIEKEKIKELDWWNESEFDGLRLVSTPARHFSGRGLFDRNTTLWCSWVIVGKQSKVYFSGDSGYGPHFKEIGEKYGPFDLTLMECGQYNERWSTIHMMPEETAQAHLEVKGNILIPIHWAAFSLALHDWTEPIERITKRAKELNIPVSTPKIGESVVVGATEYPKSIWWK</sequence>
<feature type="domain" description="Metallo-beta-lactamase" evidence="1">
    <location>
        <begin position="116"/>
        <end position="312"/>
    </location>
</feature>
<organism evidence="2 3">
    <name type="scientific">Sporomusa silvacetica DSM 10669</name>
    <dbReference type="NCBI Taxonomy" id="1123289"/>
    <lineage>
        <taxon>Bacteria</taxon>
        <taxon>Bacillati</taxon>
        <taxon>Bacillota</taxon>
        <taxon>Negativicutes</taxon>
        <taxon>Selenomonadales</taxon>
        <taxon>Sporomusaceae</taxon>
        <taxon>Sporomusa</taxon>
    </lineage>
</organism>
<dbReference type="PANTHER" id="PTHR15032">
    <property type="entry name" value="N-ACYL-PHOSPHATIDYLETHANOLAMINE-HYDROLYZING PHOSPHOLIPASE D"/>
    <property type="match status" value="1"/>
</dbReference>
<evidence type="ECO:0000313" key="3">
    <source>
        <dbReference type="Proteomes" id="UP000216752"/>
    </source>
</evidence>
<dbReference type="Pfam" id="PF12706">
    <property type="entry name" value="Lactamase_B_2"/>
    <property type="match status" value="1"/>
</dbReference>
<dbReference type="InterPro" id="IPR036866">
    <property type="entry name" value="RibonucZ/Hydroxyglut_hydro"/>
</dbReference>
<reference evidence="2" key="1">
    <citation type="submission" date="2024-05" db="EMBL/GenBank/DDBJ databases">
        <title>Isolation and characterization of Sporomusa carbonis sp. nov., a carboxydotrophic hydrogenogen in the genus of Sporomusa isolated from a charcoal burning pile.</title>
        <authorList>
            <person name="Boeer T."/>
            <person name="Rosenbaum F."/>
            <person name="Eysell L."/>
            <person name="Mueller V."/>
            <person name="Daniel R."/>
            <person name="Poehlein A."/>
        </authorList>
    </citation>
    <scope>NUCLEOTIDE SEQUENCE [LARGE SCALE GENOMIC DNA]</scope>
    <source>
        <strain evidence="2">DSM 10669</strain>
    </source>
</reference>
<dbReference type="Proteomes" id="UP000216752">
    <property type="component" value="Chromosome"/>
</dbReference>
<dbReference type="InterPro" id="IPR024884">
    <property type="entry name" value="NAPE-PLD"/>
</dbReference>
<dbReference type="Gene3D" id="3.60.15.10">
    <property type="entry name" value="Ribonuclease Z/Hydroxyacylglutathione hydrolase-like"/>
    <property type="match status" value="1"/>
</dbReference>
<gene>
    <name evidence="2" type="ORF">SPSIL_013130</name>
</gene>
<name>A0ABZ3IIE8_9FIRM</name>
<dbReference type="PIRSF" id="PIRSF038896">
    <property type="entry name" value="NAPE-PLD"/>
    <property type="match status" value="1"/>
</dbReference>
<keyword evidence="3" id="KW-1185">Reference proteome</keyword>
<dbReference type="EMBL" id="CP155573">
    <property type="protein sequence ID" value="XFO65204.1"/>
    <property type="molecule type" value="Genomic_DNA"/>
</dbReference>
<protein>
    <recommendedName>
        <fullName evidence="1">Metallo-beta-lactamase domain-containing protein</fullName>
    </recommendedName>
</protein>
<evidence type="ECO:0000313" key="2">
    <source>
        <dbReference type="EMBL" id="XFO65204.1"/>
    </source>
</evidence>
<accession>A0ABZ3IIE8</accession>
<dbReference type="PANTHER" id="PTHR15032:SF4">
    <property type="entry name" value="N-ACYL-PHOSPHATIDYLETHANOLAMINE-HYDROLYZING PHOSPHOLIPASE D"/>
    <property type="match status" value="1"/>
</dbReference>
<evidence type="ECO:0000259" key="1">
    <source>
        <dbReference type="Pfam" id="PF12706"/>
    </source>
</evidence>
<dbReference type="RefSeq" id="WP_094605538.1">
    <property type="nucleotide sequence ID" value="NZ_CP155573.1"/>
</dbReference>